<name>A0ABQ4U611_9HYPH</name>
<keyword evidence="2" id="KW-1185">Reference proteome</keyword>
<dbReference type="Gene3D" id="3.40.50.2300">
    <property type="match status" value="1"/>
</dbReference>
<dbReference type="Proteomes" id="UP001055057">
    <property type="component" value="Unassembled WGS sequence"/>
</dbReference>
<comment type="caution">
    <text evidence="1">The sequence shown here is derived from an EMBL/GenBank/DDBJ whole genome shotgun (WGS) entry which is preliminary data.</text>
</comment>
<proteinExistence type="predicted"/>
<gene>
    <name evidence="1" type="ORF">MPOCJGCO_3963</name>
</gene>
<organism evidence="1 2">
    <name type="scientific">Methylobacterium trifolii</name>
    <dbReference type="NCBI Taxonomy" id="1003092"/>
    <lineage>
        <taxon>Bacteria</taxon>
        <taxon>Pseudomonadati</taxon>
        <taxon>Pseudomonadota</taxon>
        <taxon>Alphaproteobacteria</taxon>
        <taxon>Hyphomicrobiales</taxon>
        <taxon>Methylobacteriaceae</taxon>
        <taxon>Methylobacterium</taxon>
    </lineage>
</organism>
<evidence type="ECO:0000313" key="2">
    <source>
        <dbReference type="Proteomes" id="UP001055057"/>
    </source>
</evidence>
<evidence type="ECO:0000313" key="1">
    <source>
        <dbReference type="EMBL" id="GJE61837.1"/>
    </source>
</evidence>
<dbReference type="EMBL" id="BPRB01000249">
    <property type="protein sequence ID" value="GJE61837.1"/>
    <property type="molecule type" value="Genomic_DNA"/>
</dbReference>
<protein>
    <recommendedName>
        <fullName evidence="3">Response regulatory domain-containing protein</fullName>
    </recommendedName>
</protein>
<accession>A0ABQ4U611</accession>
<evidence type="ECO:0008006" key="3">
    <source>
        <dbReference type="Google" id="ProtNLM"/>
    </source>
</evidence>
<sequence>MLDINLADGDASPIFEALTAAQVPVLICTAGILPPRMRRSGSQPLVQRKPVDAGRLVAALAGLRLPVLV</sequence>
<reference evidence="1" key="1">
    <citation type="journal article" date="2021" name="Front. Microbiol.">
        <title>Comprehensive Comparative Genomics and Phenotyping of Methylobacterium Species.</title>
        <authorList>
            <person name="Alessa O."/>
            <person name="Ogura Y."/>
            <person name="Fujitani Y."/>
            <person name="Takami H."/>
            <person name="Hayashi T."/>
            <person name="Sahin N."/>
            <person name="Tani A."/>
        </authorList>
    </citation>
    <scope>NUCLEOTIDE SEQUENCE</scope>
    <source>
        <strain evidence="1">DSM 23632</strain>
    </source>
</reference>
<reference evidence="1" key="2">
    <citation type="submission" date="2021-08" db="EMBL/GenBank/DDBJ databases">
        <authorList>
            <person name="Tani A."/>
            <person name="Ola A."/>
            <person name="Ogura Y."/>
            <person name="Katsura K."/>
            <person name="Hayashi T."/>
        </authorList>
    </citation>
    <scope>NUCLEOTIDE SEQUENCE</scope>
    <source>
        <strain evidence="1">DSM 23632</strain>
    </source>
</reference>